<evidence type="ECO:0000313" key="2">
    <source>
        <dbReference type="EMBL" id="KAJ4183058.1"/>
    </source>
</evidence>
<dbReference type="InterPro" id="IPR047263">
    <property type="entry name" value="HNL-like_cupin"/>
</dbReference>
<dbReference type="InterPro" id="IPR011051">
    <property type="entry name" value="RmlC_Cupin_sf"/>
</dbReference>
<dbReference type="InterPro" id="IPR014710">
    <property type="entry name" value="RmlC-like_jellyroll"/>
</dbReference>
<dbReference type="Gene3D" id="2.60.120.10">
    <property type="entry name" value="Jelly Rolls"/>
    <property type="match status" value="1"/>
</dbReference>
<name>A0A9W8UW98_9HYPO</name>
<dbReference type="Pfam" id="PF07883">
    <property type="entry name" value="Cupin_2"/>
    <property type="match status" value="1"/>
</dbReference>
<dbReference type="Proteomes" id="UP001152087">
    <property type="component" value="Unassembled WGS sequence"/>
</dbReference>
<dbReference type="PANTHER" id="PTHR43698">
    <property type="entry name" value="RIBD C-TERMINAL DOMAIN CONTAINING PROTEIN"/>
    <property type="match status" value="1"/>
</dbReference>
<gene>
    <name evidence="2" type="ORF">NW755_009906</name>
</gene>
<dbReference type="PANTHER" id="PTHR43698:SF1">
    <property type="entry name" value="BLL4564 PROTEIN"/>
    <property type="match status" value="1"/>
</dbReference>
<dbReference type="CDD" id="cd02233">
    <property type="entry name" value="cupin_HNL-like"/>
    <property type="match status" value="1"/>
</dbReference>
<evidence type="ECO:0000313" key="3">
    <source>
        <dbReference type="Proteomes" id="UP001152087"/>
    </source>
</evidence>
<dbReference type="OrthoDB" id="2096797at2759"/>
<evidence type="ECO:0000259" key="1">
    <source>
        <dbReference type="Pfam" id="PF07883"/>
    </source>
</evidence>
<feature type="domain" description="Cupin type-2" evidence="1">
    <location>
        <begin position="48"/>
        <end position="107"/>
    </location>
</feature>
<keyword evidence="3" id="KW-1185">Reference proteome</keyword>
<dbReference type="InterPro" id="IPR013096">
    <property type="entry name" value="Cupin_2"/>
</dbReference>
<dbReference type="SUPFAM" id="SSF51182">
    <property type="entry name" value="RmlC-like cupins"/>
    <property type="match status" value="1"/>
</dbReference>
<comment type="caution">
    <text evidence="2">The sequence shown here is derived from an EMBL/GenBank/DDBJ whole genome shotgun (WGS) entry which is preliminary data.</text>
</comment>
<organism evidence="2 3">
    <name type="scientific">Fusarium falciforme</name>
    <dbReference type="NCBI Taxonomy" id="195108"/>
    <lineage>
        <taxon>Eukaryota</taxon>
        <taxon>Fungi</taxon>
        <taxon>Dikarya</taxon>
        <taxon>Ascomycota</taxon>
        <taxon>Pezizomycotina</taxon>
        <taxon>Sordariomycetes</taxon>
        <taxon>Hypocreomycetidae</taxon>
        <taxon>Hypocreales</taxon>
        <taxon>Nectriaceae</taxon>
        <taxon>Fusarium</taxon>
        <taxon>Fusarium solani species complex</taxon>
    </lineage>
</organism>
<dbReference type="EMBL" id="JAOQAV010000031">
    <property type="protein sequence ID" value="KAJ4183058.1"/>
    <property type="molecule type" value="Genomic_DNA"/>
</dbReference>
<protein>
    <recommendedName>
        <fullName evidence="1">Cupin type-2 domain-containing protein</fullName>
    </recommendedName>
</protein>
<accession>A0A9W8UW98</accession>
<proteinExistence type="predicted"/>
<reference evidence="2" key="1">
    <citation type="submission" date="2022-09" db="EMBL/GenBank/DDBJ databases">
        <title>Fusarium specimens isolated from Avocado Roots.</title>
        <authorList>
            <person name="Stajich J."/>
            <person name="Roper C."/>
            <person name="Heimlech-Rivalta G."/>
        </authorList>
    </citation>
    <scope>NUCLEOTIDE SEQUENCE</scope>
    <source>
        <strain evidence="2">A02</strain>
    </source>
</reference>
<dbReference type="AlphaFoldDB" id="A0A9W8UW98"/>
<sequence length="138" mass="14961">MAQSVGRSIVIVNSQASPNSTSRGGSTFTGTAWVEDVYRSTDGTITTVMFEPGARSFWHRHQGGQTLRVLAGAGWVMDQGGEAQRINVGDTVWCQANTTHWHGADEGSYLVHLAISHGQTEWLGEVTAEEYDKAHSRG</sequence>